<dbReference type="Proteomes" id="UP000184300">
    <property type="component" value="Unassembled WGS sequence"/>
</dbReference>
<dbReference type="Gene3D" id="2.170.270.10">
    <property type="entry name" value="SET domain"/>
    <property type="match status" value="1"/>
</dbReference>
<dbReference type="Pfam" id="PF00856">
    <property type="entry name" value="SET"/>
    <property type="match status" value="1"/>
</dbReference>
<protein>
    <recommendedName>
        <fullName evidence="3">SET domain-containing protein</fullName>
    </recommendedName>
</protein>
<dbReference type="InterPro" id="IPR001214">
    <property type="entry name" value="SET_dom"/>
</dbReference>
<keyword evidence="2" id="KW-0732">Signal</keyword>
<dbReference type="RefSeq" id="XP_022401771.1">
    <property type="nucleotide sequence ID" value="XM_022548243.1"/>
</dbReference>
<accession>A0A1L9VMC2</accession>
<dbReference type="VEuPathDB" id="FungiDB:ASPGLDRAFT_57274"/>
<dbReference type="InterPro" id="IPR046341">
    <property type="entry name" value="SET_dom_sf"/>
</dbReference>
<gene>
    <name evidence="4" type="ORF">ASPGLDRAFT_57274</name>
</gene>
<organism evidence="4 5">
    <name type="scientific">Aspergillus glaucus CBS 516.65</name>
    <dbReference type="NCBI Taxonomy" id="1160497"/>
    <lineage>
        <taxon>Eukaryota</taxon>
        <taxon>Fungi</taxon>
        <taxon>Dikarya</taxon>
        <taxon>Ascomycota</taxon>
        <taxon>Pezizomycotina</taxon>
        <taxon>Eurotiomycetes</taxon>
        <taxon>Eurotiomycetidae</taxon>
        <taxon>Eurotiales</taxon>
        <taxon>Aspergillaceae</taxon>
        <taxon>Aspergillus</taxon>
        <taxon>Aspergillus subgen. Aspergillus</taxon>
    </lineage>
</organism>
<name>A0A1L9VMC2_ASPGL</name>
<dbReference type="OrthoDB" id="438641at2759"/>
<proteinExistence type="predicted"/>
<evidence type="ECO:0000256" key="2">
    <source>
        <dbReference type="SAM" id="SignalP"/>
    </source>
</evidence>
<feature type="region of interest" description="Disordered" evidence="1">
    <location>
        <begin position="507"/>
        <end position="529"/>
    </location>
</feature>
<dbReference type="AlphaFoldDB" id="A0A1L9VMC2"/>
<feature type="compositionally biased region" description="Low complexity" evidence="1">
    <location>
        <begin position="90"/>
        <end position="113"/>
    </location>
</feature>
<evidence type="ECO:0000313" key="5">
    <source>
        <dbReference type="Proteomes" id="UP000184300"/>
    </source>
</evidence>
<feature type="chain" id="PRO_5013109643" description="SET domain-containing protein" evidence="2">
    <location>
        <begin position="28"/>
        <end position="630"/>
    </location>
</feature>
<dbReference type="PANTHER" id="PTHR47332:SF4">
    <property type="entry name" value="SET DOMAIN-CONTAINING PROTEIN 5"/>
    <property type="match status" value="1"/>
</dbReference>
<sequence>MTRSFWSRRWNCPLFGFLARGLSVNLAAEPVGDGSGDSDVGVDMVRLVGYNPGQKLLGAPGPYSKDSDSEDEDEGEDQGQDINRNPSPPSSEQGSSPTQISTPTPTPSPSITTDCIAPDCVACQAEQAGNTEQDPQRWKYHRAFINKETGYGLIAREFIPAGSIIYADQLVHLTEREEGKYSTGGGDVDALLKAKVTAMGSDWKTAHLSMPKPNDHKEPGTGPYTSIWKRYHISVTWNGVSGGVLGLNLSFTNHSCLPNASLTLVNKYRSDSGRRYKKPRLAGAVVRSFVDIYKGQEITISYFYAKGEAEYRRLYALDLLGFRCSCRCCLHPKAEIEDALGTYYRLEHVLSNPRLITDEPALAYQAACRITDKLTDCGIADTRLALVWAKCALIAGYHSDIARIRCFLLMILKLTEVLQGPTGYLFQRAVKWFECMSAMPGFGISSRGLSVIKQADVFLGHRTEAQPYLFMMGAGPGEYVRVERYLRVPDEEMEEHGHRFEVVPDTVPVPASKKRRRKKKDAKAKKRSEECIDPEKDFLSLWLGVVNDFVDQYAVKQKYTASKKGKSPMPSPERTQQCSDETCSGCGGGGGGGGGQLLRMVIQDVGARKKVVWKQTEVGEMEEVMRESFS</sequence>
<reference evidence="5" key="1">
    <citation type="journal article" date="2017" name="Genome Biol.">
        <title>Comparative genomics reveals high biological diversity and specific adaptations in the industrially and medically important fungal genus Aspergillus.</title>
        <authorList>
            <person name="de Vries R.P."/>
            <person name="Riley R."/>
            <person name="Wiebenga A."/>
            <person name="Aguilar-Osorio G."/>
            <person name="Amillis S."/>
            <person name="Uchima C.A."/>
            <person name="Anderluh G."/>
            <person name="Asadollahi M."/>
            <person name="Askin M."/>
            <person name="Barry K."/>
            <person name="Battaglia E."/>
            <person name="Bayram O."/>
            <person name="Benocci T."/>
            <person name="Braus-Stromeyer S.A."/>
            <person name="Caldana C."/>
            <person name="Canovas D."/>
            <person name="Cerqueira G.C."/>
            <person name="Chen F."/>
            <person name="Chen W."/>
            <person name="Choi C."/>
            <person name="Clum A."/>
            <person name="Dos Santos R.A."/>
            <person name="Damasio A.R."/>
            <person name="Diallinas G."/>
            <person name="Emri T."/>
            <person name="Fekete E."/>
            <person name="Flipphi M."/>
            <person name="Freyberg S."/>
            <person name="Gallo A."/>
            <person name="Gournas C."/>
            <person name="Habgood R."/>
            <person name="Hainaut M."/>
            <person name="Harispe M.L."/>
            <person name="Henrissat B."/>
            <person name="Hilden K.S."/>
            <person name="Hope R."/>
            <person name="Hossain A."/>
            <person name="Karabika E."/>
            <person name="Karaffa L."/>
            <person name="Karanyi Z."/>
            <person name="Krasevec N."/>
            <person name="Kuo A."/>
            <person name="Kusch H."/>
            <person name="LaButti K."/>
            <person name="Lagendijk E.L."/>
            <person name="Lapidus A."/>
            <person name="Levasseur A."/>
            <person name="Lindquist E."/>
            <person name="Lipzen A."/>
            <person name="Logrieco A.F."/>
            <person name="MacCabe A."/>
            <person name="Maekelae M.R."/>
            <person name="Malavazi I."/>
            <person name="Melin P."/>
            <person name="Meyer V."/>
            <person name="Mielnichuk N."/>
            <person name="Miskei M."/>
            <person name="Molnar A.P."/>
            <person name="Mule G."/>
            <person name="Ngan C.Y."/>
            <person name="Orejas M."/>
            <person name="Orosz E."/>
            <person name="Ouedraogo J.P."/>
            <person name="Overkamp K.M."/>
            <person name="Park H.-S."/>
            <person name="Perrone G."/>
            <person name="Piumi F."/>
            <person name="Punt P.J."/>
            <person name="Ram A.F."/>
            <person name="Ramon A."/>
            <person name="Rauscher S."/>
            <person name="Record E."/>
            <person name="Riano-Pachon D.M."/>
            <person name="Robert V."/>
            <person name="Roehrig J."/>
            <person name="Ruller R."/>
            <person name="Salamov A."/>
            <person name="Salih N.S."/>
            <person name="Samson R.A."/>
            <person name="Sandor E."/>
            <person name="Sanguinetti M."/>
            <person name="Schuetze T."/>
            <person name="Sepcic K."/>
            <person name="Shelest E."/>
            <person name="Sherlock G."/>
            <person name="Sophianopoulou V."/>
            <person name="Squina F.M."/>
            <person name="Sun H."/>
            <person name="Susca A."/>
            <person name="Todd R.B."/>
            <person name="Tsang A."/>
            <person name="Unkles S.E."/>
            <person name="van de Wiele N."/>
            <person name="van Rossen-Uffink D."/>
            <person name="Oliveira J.V."/>
            <person name="Vesth T.C."/>
            <person name="Visser J."/>
            <person name="Yu J.-H."/>
            <person name="Zhou M."/>
            <person name="Andersen M.R."/>
            <person name="Archer D.B."/>
            <person name="Baker S.E."/>
            <person name="Benoit I."/>
            <person name="Brakhage A.A."/>
            <person name="Braus G.H."/>
            <person name="Fischer R."/>
            <person name="Frisvad J.C."/>
            <person name="Goldman G.H."/>
            <person name="Houbraken J."/>
            <person name="Oakley B."/>
            <person name="Pocsi I."/>
            <person name="Scazzocchio C."/>
            <person name="Seiboth B."/>
            <person name="vanKuyk P.A."/>
            <person name="Wortman J."/>
            <person name="Dyer P.S."/>
            <person name="Grigoriev I.V."/>
        </authorList>
    </citation>
    <scope>NUCLEOTIDE SEQUENCE [LARGE SCALE GENOMIC DNA]</scope>
    <source>
        <strain evidence="5">CBS 516.65</strain>
    </source>
</reference>
<dbReference type="GeneID" id="34464504"/>
<evidence type="ECO:0000259" key="3">
    <source>
        <dbReference type="PROSITE" id="PS50280"/>
    </source>
</evidence>
<dbReference type="InterPro" id="IPR053185">
    <property type="entry name" value="SET_domain_protein"/>
</dbReference>
<keyword evidence="5" id="KW-1185">Reference proteome</keyword>
<dbReference type="EMBL" id="KV878895">
    <property type="protein sequence ID" value="OJJ85073.1"/>
    <property type="molecule type" value="Genomic_DNA"/>
</dbReference>
<dbReference type="PROSITE" id="PS50280">
    <property type="entry name" value="SET"/>
    <property type="match status" value="1"/>
</dbReference>
<dbReference type="SMART" id="SM00317">
    <property type="entry name" value="SET"/>
    <property type="match status" value="1"/>
</dbReference>
<dbReference type="SUPFAM" id="SSF82199">
    <property type="entry name" value="SET domain"/>
    <property type="match status" value="1"/>
</dbReference>
<evidence type="ECO:0000256" key="1">
    <source>
        <dbReference type="SAM" id="MobiDB-lite"/>
    </source>
</evidence>
<feature type="region of interest" description="Disordered" evidence="1">
    <location>
        <begin position="53"/>
        <end position="113"/>
    </location>
</feature>
<feature type="compositionally biased region" description="Basic residues" evidence="1">
    <location>
        <begin position="512"/>
        <end position="526"/>
    </location>
</feature>
<feature type="signal peptide" evidence="2">
    <location>
        <begin position="1"/>
        <end position="27"/>
    </location>
</feature>
<feature type="domain" description="SET" evidence="3">
    <location>
        <begin position="136"/>
        <end position="303"/>
    </location>
</feature>
<dbReference type="PANTHER" id="PTHR47332">
    <property type="entry name" value="SET DOMAIN-CONTAINING PROTEIN 5"/>
    <property type="match status" value="1"/>
</dbReference>
<feature type="compositionally biased region" description="Acidic residues" evidence="1">
    <location>
        <begin position="68"/>
        <end position="79"/>
    </location>
</feature>
<evidence type="ECO:0000313" key="4">
    <source>
        <dbReference type="EMBL" id="OJJ85073.1"/>
    </source>
</evidence>
<dbReference type="STRING" id="1160497.A0A1L9VMC2"/>